<feature type="domain" description="TonB C-terminal" evidence="12">
    <location>
        <begin position="466"/>
        <end position="559"/>
    </location>
</feature>
<evidence type="ECO:0000256" key="9">
    <source>
        <dbReference type="ARBA" id="ARBA00023136"/>
    </source>
</evidence>
<dbReference type="GO" id="GO:0030288">
    <property type="term" value="C:outer membrane-bounded periplasmic space"/>
    <property type="evidence" value="ECO:0007669"/>
    <property type="project" value="InterPro"/>
</dbReference>
<sequence length="559" mass="61860">MMEYFINYLLQVALSLALLHGIYRLFVRTETFHRLNRWVLMGSLLLSALLPAISIPAIGQQTAGIMDGFSYFLLPVVVSAEGPGTAAENLRTASLPGFWQLAGMVYITVSGILLFRLLFQLAGISRLILCSDRVPQDGYYLVISKKVHTPFSFFRYIFLNPKDLGAAGSRQILDHEEVHSRQLHSVDNLLAELYALIFWFSPVSWWHKREILLNLEYLADNGALEKGCEPGDYQLQLLKASLRDTRFALANHFAQSIIKRRIKMMNTEKSPLRRAWKYLLLIPAAAAALLLLNCTGEFEQEKTGGPDTETGREGSISESLVTPDTSHQNGTGYNFAEVDKKPVFPGGNDKILEYVGENFTYPAAAREAGIEGTVYVMFTIMADGSVNNVKAVRGEDLGGGLAEEAVRVVKSMPAWTPAEQKGKKVAVSYTLPVFCRLSTTPKRLSKDDPDNIYSFAIVNKKPQFPGGNDKIMSYIGENFLYPSEALEKDIQGSVYIQFMIEKDGSISNVKCVRGQSLGGGLAEEGVRVVSSMPAWTPGEHKGEKVAVSYTLPIFASVQK</sequence>
<accession>A0A4R3KXX0</accession>
<keyword evidence="9 11" id="KW-0472">Membrane</keyword>
<keyword evidence="3" id="KW-0813">Transport</keyword>
<dbReference type="PROSITE" id="PS52015">
    <property type="entry name" value="TONB_CTD"/>
    <property type="match status" value="2"/>
</dbReference>
<evidence type="ECO:0000256" key="6">
    <source>
        <dbReference type="ARBA" id="ARBA00022692"/>
    </source>
</evidence>
<evidence type="ECO:0000256" key="3">
    <source>
        <dbReference type="ARBA" id="ARBA00022448"/>
    </source>
</evidence>
<feature type="domain" description="TonB C-terminal" evidence="12">
    <location>
        <begin position="346"/>
        <end position="444"/>
    </location>
</feature>
<evidence type="ECO:0000256" key="10">
    <source>
        <dbReference type="SAM" id="MobiDB-lite"/>
    </source>
</evidence>
<feature type="compositionally biased region" description="Basic and acidic residues" evidence="10">
    <location>
        <begin position="299"/>
        <end position="312"/>
    </location>
</feature>
<dbReference type="InterPro" id="IPR008756">
    <property type="entry name" value="Peptidase_M56"/>
</dbReference>
<dbReference type="GO" id="GO:0098797">
    <property type="term" value="C:plasma membrane protein complex"/>
    <property type="evidence" value="ECO:0007669"/>
    <property type="project" value="TreeGrafter"/>
</dbReference>
<dbReference type="CDD" id="cd07341">
    <property type="entry name" value="M56_BlaR1_MecR1_like"/>
    <property type="match status" value="1"/>
</dbReference>
<evidence type="ECO:0000313" key="13">
    <source>
        <dbReference type="EMBL" id="TCS88822.1"/>
    </source>
</evidence>
<keyword evidence="7" id="KW-0653">Protein transport</keyword>
<keyword evidence="6 11" id="KW-0812">Transmembrane</keyword>
<dbReference type="GO" id="GO:0031992">
    <property type="term" value="F:energy transducer activity"/>
    <property type="evidence" value="ECO:0007669"/>
    <property type="project" value="InterPro"/>
</dbReference>
<dbReference type="NCBIfam" id="TIGR01352">
    <property type="entry name" value="tonB_Cterm"/>
    <property type="match status" value="1"/>
</dbReference>
<feature type="transmembrane region" description="Helical" evidence="11">
    <location>
        <begin position="6"/>
        <end position="26"/>
    </location>
</feature>
<comment type="similarity">
    <text evidence="2">Belongs to the TonB family.</text>
</comment>
<dbReference type="SUPFAM" id="SSF74653">
    <property type="entry name" value="TolA/TonB C-terminal domain"/>
    <property type="match status" value="2"/>
</dbReference>
<feature type="transmembrane region" description="Helical" evidence="11">
    <location>
        <begin position="38"/>
        <end position="59"/>
    </location>
</feature>
<evidence type="ECO:0000256" key="1">
    <source>
        <dbReference type="ARBA" id="ARBA00004383"/>
    </source>
</evidence>
<evidence type="ECO:0000256" key="5">
    <source>
        <dbReference type="ARBA" id="ARBA00022519"/>
    </source>
</evidence>
<dbReference type="AlphaFoldDB" id="A0A4R3KXX0"/>
<keyword evidence="5" id="KW-0997">Cell inner membrane</keyword>
<keyword evidence="4" id="KW-1003">Cell membrane</keyword>
<dbReference type="PANTHER" id="PTHR33446:SF2">
    <property type="entry name" value="PROTEIN TONB"/>
    <property type="match status" value="1"/>
</dbReference>
<feature type="compositionally biased region" description="Polar residues" evidence="10">
    <location>
        <begin position="316"/>
        <end position="332"/>
    </location>
</feature>
<feature type="transmembrane region" description="Helical" evidence="11">
    <location>
        <begin position="275"/>
        <end position="292"/>
    </location>
</feature>
<evidence type="ECO:0000313" key="14">
    <source>
        <dbReference type="Proteomes" id="UP000295807"/>
    </source>
</evidence>
<dbReference type="EMBL" id="SMAD01000002">
    <property type="protein sequence ID" value="TCS88822.1"/>
    <property type="molecule type" value="Genomic_DNA"/>
</dbReference>
<dbReference type="Gene3D" id="3.30.1150.10">
    <property type="match status" value="2"/>
</dbReference>
<dbReference type="GO" id="GO:0015891">
    <property type="term" value="P:siderophore transport"/>
    <property type="evidence" value="ECO:0007669"/>
    <property type="project" value="InterPro"/>
</dbReference>
<dbReference type="InterPro" id="IPR051045">
    <property type="entry name" value="TonB-dependent_transducer"/>
</dbReference>
<reference evidence="13 14" key="1">
    <citation type="submission" date="2019-03" db="EMBL/GenBank/DDBJ databases">
        <title>Genomic Encyclopedia of Type Strains, Phase IV (KMG-IV): sequencing the most valuable type-strain genomes for metagenomic binning, comparative biology and taxonomic classification.</title>
        <authorList>
            <person name="Goeker M."/>
        </authorList>
    </citation>
    <scope>NUCLEOTIDE SEQUENCE [LARGE SCALE GENOMIC DNA]</scope>
    <source>
        <strain evidence="13 14">DSM 21100</strain>
    </source>
</reference>
<evidence type="ECO:0000256" key="4">
    <source>
        <dbReference type="ARBA" id="ARBA00022475"/>
    </source>
</evidence>
<feature type="transmembrane region" description="Helical" evidence="11">
    <location>
        <begin position="98"/>
        <end position="119"/>
    </location>
</feature>
<evidence type="ECO:0000256" key="7">
    <source>
        <dbReference type="ARBA" id="ARBA00022927"/>
    </source>
</evidence>
<dbReference type="GO" id="GO:0055085">
    <property type="term" value="P:transmembrane transport"/>
    <property type="evidence" value="ECO:0007669"/>
    <property type="project" value="InterPro"/>
</dbReference>
<proteinExistence type="inferred from homology"/>
<dbReference type="InterPro" id="IPR037682">
    <property type="entry name" value="TonB_C"/>
</dbReference>
<protein>
    <submittedName>
        <fullName evidence="13">Outer membrane transport energization protein TonB</fullName>
    </submittedName>
</protein>
<dbReference type="PANTHER" id="PTHR33446">
    <property type="entry name" value="PROTEIN TONB-RELATED"/>
    <property type="match status" value="1"/>
</dbReference>
<dbReference type="OrthoDB" id="649093at2"/>
<evidence type="ECO:0000259" key="12">
    <source>
        <dbReference type="PROSITE" id="PS52015"/>
    </source>
</evidence>
<keyword evidence="8 11" id="KW-1133">Transmembrane helix</keyword>
<dbReference type="InterPro" id="IPR006260">
    <property type="entry name" value="TonB/TolA_C"/>
</dbReference>
<name>A0A4R3KXX0_9SPHI</name>
<gene>
    <name evidence="13" type="ORF">EDD80_10212</name>
</gene>
<dbReference type="Pfam" id="PF05569">
    <property type="entry name" value="Peptidase_M56"/>
    <property type="match status" value="1"/>
</dbReference>
<evidence type="ECO:0000256" key="2">
    <source>
        <dbReference type="ARBA" id="ARBA00006555"/>
    </source>
</evidence>
<dbReference type="Pfam" id="PF03544">
    <property type="entry name" value="TonB_C"/>
    <property type="match status" value="2"/>
</dbReference>
<feature type="region of interest" description="Disordered" evidence="10">
    <location>
        <begin position="299"/>
        <end position="332"/>
    </location>
</feature>
<dbReference type="GO" id="GO:0015031">
    <property type="term" value="P:protein transport"/>
    <property type="evidence" value="ECO:0007669"/>
    <property type="project" value="UniProtKB-KW"/>
</dbReference>
<keyword evidence="14" id="KW-1185">Reference proteome</keyword>
<dbReference type="Proteomes" id="UP000295807">
    <property type="component" value="Unassembled WGS sequence"/>
</dbReference>
<dbReference type="PRINTS" id="PR01374">
    <property type="entry name" value="TONBPROTEIN"/>
</dbReference>
<evidence type="ECO:0000256" key="11">
    <source>
        <dbReference type="SAM" id="Phobius"/>
    </source>
</evidence>
<comment type="subcellular location">
    <subcellularLocation>
        <location evidence="1">Cell inner membrane</location>
        <topology evidence="1">Single-pass membrane protein</topology>
        <orientation evidence="1">Periplasmic side</orientation>
    </subcellularLocation>
</comment>
<comment type="caution">
    <text evidence="13">The sequence shown here is derived from an EMBL/GenBank/DDBJ whole genome shotgun (WGS) entry which is preliminary data.</text>
</comment>
<evidence type="ECO:0000256" key="8">
    <source>
        <dbReference type="ARBA" id="ARBA00022989"/>
    </source>
</evidence>
<dbReference type="InterPro" id="IPR003538">
    <property type="entry name" value="TonB"/>
</dbReference>
<dbReference type="RefSeq" id="WP_132127944.1">
    <property type="nucleotide sequence ID" value="NZ_CP042432.1"/>
</dbReference>
<organism evidence="13 14">
    <name type="scientific">Anseongella ginsenosidimutans</name>
    <dbReference type="NCBI Taxonomy" id="496056"/>
    <lineage>
        <taxon>Bacteria</taxon>
        <taxon>Pseudomonadati</taxon>
        <taxon>Bacteroidota</taxon>
        <taxon>Sphingobacteriia</taxon>
        <taxon>Sphingobacteriales</taxon>
        <taxon>Sphingobacteriaceae</taxon>
        <taxon>Anseongella</taxon>
    </lineage>
</organism>